<organism evidence="1 2">
    <name type="scientific">Paracraurococcus lichenis</name>
    <dbReference type="NCBI Taxonomy" id="3064888"/>
    <lineage>
        <taxon>Bacteria</taxon>
        <taxon>Pseudomonadati</taxon>
        <taxon>Pseudomonadota</taxon>
        <taxon>Alphaproteobacteria</taxon>
        <taxon>Acetobacterales</taxon>
        <taxon>Roseomonadaceae</taxon>
        <taxon>Paracraurococcus</taxon>
    </lineage>
</organism>
<dbReference type="InterPro" id="IPR045499">
    <property type="entry name" value="DUF6492"/>
</dbReference>
<gene>
    <name evidence="1" type="ORF">Q7A36_09735</name>
</gene>
<name>A0ABT9DXJ1_9PROT</name>
<proteinExistence type="predicted"/>
<reference evidence="1 2" key="1">
    <citation type="submission" date="2023-08" db="EMBL/GenBank/DDBJ databases">
        <title>The draft genome sequence of Paracraurococcus sp. LOR1-02.</title>
        <authorList>
            <person name="Kingkaew E."/>
            <person name="Tanasupawat S."/>
        </authorList>
    </citation>
    <scope>NUCLEOTIDE SEQUENCE [LARGE SCALE GENOMIC DNA]</scope>
    <source>
        <strain evidence="1 2">LOR1-02</strain>
    </source>
</reference>
<evidence type="ECO:0000313" key="1">
    <source>
        <dbReference type="EMBL" id="MDO9708623.1"/>
    </source>
</evidence>
<comment type="caution">
    <text evidence="1">The sequence shown here is derived from an EMBL/GenBank/DDBJ whole genome shotgun (WGS) entry which is preliminary data.</text>
</comment>
<dbReference type="Proteomes" id="UP001243009">
    <property type="component" value="Unassembled WGS sequence"/>
</dbReference>
<dbReference type="EMBL" id="JAUTWS010000007">
    <property type="protein sequence ID" value="MDO9708623.1"/>
    <property type="molecule type" value="Genomic_DNA"/>
</dbReference>
<keyword evidence="2" id="KW-1185">Reference proteome</keyword>
<dbReference type="Pfam" id="PF20102">
    <property type="entry name" value="DUF6492"/>
    <property type="match status" value="1"/>
</dbReference>
<dbReference type="RefSeq" id="WP_305103489.1">
    <property type="nucleotide sequence ID" value="NZ_JAUTWS010000007.1"/>
</dbReference>
<protein>
    <submittedName>
        <fullName evidence="1">DUF6492 family protein</fullName>
    </submittedName>
</protein>
<sequence>MRCAVFCKSFRDDFDRLTALVESYERFVDPAVTMLVSVPDHDMALARLVLRGHDRVTLVTDESYTGVSARSMGGWVHQQLCKLSVHRTGHADSYFALDSDSYFIRPFGPADFVNADGLPRFVASPVYTVYQAGNDLLFRILEGAEVPTLPPVLAIEDGPRIDLRAARAASAAQQDNSPGARGPLLDLVFGAELRSLAFQPSQFLIAPVLQAMEEELAAQGGSFAEVLSIAPWEYNWFASYCLYSRRFSCAPMMSPTIAFVSSDTVAEARRKGVTHTSLSRHFAAVQMAARHHEETSLDR</sequence>
<accession>A0ABT9DXJ1</accession>
<evidence type="ECO:0000313" key="2">
    <source>
        <dbReference type="Proteomes" id="UP001243009"/>
    </source>
</evidence>